<evidence type="ECO:0000256" key="2">
    <source>
        <dbReference type="SAM" id="MobiDB-lite"/>
    </source>
</evidence>
<evidence type="ECO:0000313" key="3">
    <source>
        <dbReference type="EMBL" id="KAF5750670.1"/>
    </source>
</evidence>
<feature type="compositionally biased region" description="Low complexity" evidence="2">
    <location>
        <begin position="91"/>
        <end position="104"/>
    </location>
</feature>
<keyword evidence="4" id="KW-1185">Reference proteome</keyword>
<comment type="similarity">
    <text evidence="1">Belongs to the LEA type 1 family.</text>
</comment>
<feature type="compositionally biased region" description="Basic and acidic residues" evidence="2">
    <location>
        <begin position="18"/>
        <end position="53"/>
    </location>
</feature>
<dbReference type="InterPro" id="IPR005513">
    <property type="entry name" value="LEA_1"/>
</dbReference>
<dbReference type="PANTHER" id="PTHR33493:SF2">
    <property type="entry name" value="LATE EMBRYOGENESIS ABUNDANT PROTEIN 46"/>
    <property type="match status" value="1"/>
</dbReference>
<dbReference type="PANTHER" id="PTHR33493">
    <property type="entry name" value="LATE EMBRYOGENESIS ABUNDANT PROTEIN 6-RELATED"/>
    <property type="match status" value="1"/>
</dbReference>
<dbReference type="FunCoup" id="A0A7J7DWB2">
    <property type="interactions" value="50"/>
</dbReference>
<feature type="region of interest" description="Disordered" evidence="2">
    <location>
        <begin position="1"/>
        <end position="110"/>
    </location>
</feature>
<organism evidence="3 4">
    <name type="scientific">Tripterygium wilfordii</name>
    <name type="common">Thunder God vine</name>
    <dbReference type="NCBI Taxonomy" id="458696"/>
    <lineage>
        <taxon>Eukaryota</taxon>
        <taxon>Viridiplantae</taxon>
        <taxon>Streptophyta</taxon>
        <taxon>Embryophyta</taxon>
        <taxon>Tracheophyta</taxon>
        <taxon>Spermatophyta</taxon>
        <taxon>Magnoliopsida</taxon>
        <taxon>eudicotyledons</taxon>
        <taxon>Gunneridae</taxon>
        <taxon>Pentapetalae</taxon>
        <taxon>rosids</taxon>
        <taxon>fabids</taxon>
        <taxon>Celastrales</taxon>
        <taxon>Celastraceae</taxon>
        <taxon>Tripterygium</taxon>
    </lineage>
</organism>
<accession>A0A7J7DWB2</accession>
<comment type="caution">
    <text evidence="3">The sequence shown here is derived from an EMBL/GenBank/DDBJ whole genome shotgun (WGS) entry which is preliminary data.</text>
</comment>
<evidence type="ECO:0000313" key="4">
    <source>
        <dbReference type="Proteomes" id="UP000593562"/>
    </source>
</evidence>
<feature type="region of interest" description="Disordered" evidence="2">
    <location>
        <begin position="124"/>
        <end position="170"/>
    </location>
</feature>
<gene>
    <name evidence="3" type="ORF">HS088_TW03G01009</name>
</gene>
<dbReference type="Proteomes" id="UP000593562">
    <property type="component" value="Unassembled WGS sequence"/>
</dbReference>
<dbReference type="GO" id="GO:0009793">
    <property type="term" value="P:embryo development ending in seed dormancy"/>
    <property type="evidence" value="ECO:0007669"/>
    <property type="project" value="InterPro"/>
</dbReference>
<feature type="compositionally biased region" description="Gly residues" evidence="2">
    <location>
        <begin position="154"/>
        <end position="170"/>
    </location>
</feature>
<dbReference type="OrthoDB" id="758082at2759"/>
<dbReference type="InParanoid" id="A0A7J7DWB2"/>
<name>A0A7J7DWB2_TRIWF</name>
<proteinExistence type="inferred from homology"/>
<reference evidence="3 4" key="1">
    <citation type="journal article" date="2020" name="Nat. Commun.">
        <title>Genome of Tripterygium wilfordii and identification of cytochrome P450 involved in triptolide biosynthesis.</title>
        <authorList>
            <person name="Tu L."/>
            <person name="Su P."/>
            <person name="Zhang Z."/>
            <person name="Gao L."/>
            <person name="Wang J."/>
            <person name="Hu T."/>
            <person name="Zhou J."/>
            <person name="Zhang Y."/>
            <person name="Zhao Y."/>
            <person name="Liu Y."/>
            <person name="Song Y."/>
            <person name="Tong Y."/>
            <person name="Lu Y."/>
            <person name="Yang J."/>
            <person name="Xu C."/>
            <person name="Jia M."/>
            <person name="Peters R.J."/>
            <person name="Huang L."/>
            <person name="Gao W."/>
        </authorList>
    </citation>
    <scope>NUCLEOTIDE SEQUENCE [LARGE SCALE GENOMIC DNA]</scope>
    <source>
        <strain evidence="4">cv. XIE 37</strain>
        <tissue evidence="3">Leaf</tissue>
    </source>
</reference>
<protein>
    <submittedName>
        <fullName evidence="3">18 kDa seed maturation protein</fullName>
    </submittedName>
</protein>
<dbReference type="AlphaFoldDB" id="A0A7J7DWB2"/>
<dbReference type="Pfam" id="PF03760">
    <property type="entry name" value="LEA_1"/>
    <property type="match status" value="1"/>
</dbReference>
<evidence type="ECO:0000256" key="1">
    <source>
        <dbReference type="ARBA" id="ARBA00010975"/>
    </source>
</evidence>
<feature type="compositionally biased region" description="Polar residues" evidence="2">
    <location>
        <begin position="139"/>
        <end position="152"/>
    </location>
</feature>
<dbReference type="EMBL" id="JAAARO010000003">
    <property type="protein sequence ID" value="KAF5750670.1"/>
    <property type="molecule type" value="Genomic_DNA"/>
</dbReference>
<sequence length="170" mass="17064">MQNIKETAANVAASAKSGMEKAKATAQEKVEKAKAHDPLQKEMATQKKEDRINEAGLNKQEARTHNAAVKQGVQSHGPTGMPTSGAGGYTTGAPGTTTYSTTGAHGQGTGAHQMSALPGHGIGQPHGQVTEGEVGSHPIGTNTGTGRTTAHNTGVGGTDATGYGTGGSYS</sequence>